<evidence type="ECO:0008006" key="5">
    <source>
        <dbReference type="Google" id="ProtNLM"/>
    </source>
</evidence>
<dbReference type="AlphaFoldDB" id="A0A7G7W2Q3"/>
<feature type="transmembrane region" description="Helical" evidence="1">
    <location>
        <begin position="35"/>
        <end position="55"/>
    </location>
</feature>
<protein>
    <recommendedName>
        <fullName evidence="5">CcmD family protein</fullName>
    </recommendedName>
</protein>
<evidence type="ECO:0000256" key="1">
    <source>
        <dbReference type="SAM" id="Phobius"/>
    </source>
</evidence>
<keyword evidence="1" id="KW-1133">Transmembrane helix</keyword>
<keyword evidence="1" id="KW-0812">Transmembrane</keyword>
<dbReference type="KEGG" id="hsk:H4317_10585"/>
<keyword evidence="1" id="KW-0472">Membrane</keyword>
<organism evidence="3 4">
    <name type="scientific">Hymenobacter sediminicola</name>
    <dbReference type="NCBI Taxonomy" id="2761579"/>
    <lineage>
        <taxon>Bacteria</taxon>
        <taxon>Pseudomonadati</taxon>
        <taxon>Bacteroidota</taxon>
        <taxon>Cytophagia</taxon>
        <taxon>Cytophagales</taxon>
        <taxon>Hymenobacteraceae</taxon>
        <taxon>Hymenobacter</taxon>
    </lineage>
</organism>
<dbReference type="Proteomes" id="UP000515489">
    <property type="component" value="Chromosome"/>
</dbReference>
<keyword evidence="4" id="KW-1185">Reference proteome</keyword>
<evidence type="ECO:0000256" key="2">
    <source>
        <dbReference type="SAM" id="SignalP"/>
    </source>
</evidence>
<proteinExistence type="predicted"/>
<reference evidence="3 4" key="1">
    <citation type="submission" date="2020-08" db="EMBL/GenBank/DDBJ databases">
        <title>Hymenobacter sp. S2-20-2 genome sequencing.</title>
        <authorList>
            <person name="Jin L."/>
        </authorList>
    </citation>
    <scope>NUCLEOTIDE SEQUENCE [LARGE SCALE GENOMIC DNA]</scope>
    <source>
        <strain evidence="3 4">S2-20-2</strain>
    </source>
</reference>
<evidence type="ECO:0000313" key="3">
    <source>
        <dbReference type="EMBL" id="QNH60646.1"/>
    </source>
</evidence>
<feature type="signal peptide" evidence="2">
    <location>
        <begin position="1"/>
        <end position="19"/>
    </location>
</feature>
<feature type="chain" id="PRO_5028933876" description="CcmD family protein" evidence="2">
    <location>
        <begin position="20"/>
        <end position="76"/>
    </location>
</feature>
<gene>
    <name evidence="3" type="ORF">H4317_10585</name>
</gene>
<dbReference type="EMBL" id="CP060202">
    <property type="protein sequence ID" value="QNH60646.1"/>
    <property type="molecule type" value="Genomic_DNA"/>
</dbReference>
<name>A0A7G7W2Q3_9BACT</name>
<evidence type="ECO:0000313" key="4">
    <source>
        <dbReference type="Proteomes" id="UP000515489"/>
    </source>
</evidence>
<sequence length="76" mass="8643">MKQRTLLFLLLLGASTARAEKFDNLGDTLEQLALLVLLLVGGMVVAVCVGIYWLFARNQRKKRNAQEREQAFYESL</sequence>
<keyword evidence="2" id="KW-0732">Signal</keyword>
<dbReference type="RefSeq" id="WP_185886467.1">
    <property type="nucleotide sequence ID" value="NZ_CP060202.1"/>
</dbReference>
<accession>A0A7G7W2Q3</accession>